<accession>A0AAI9N2W9</accession>
<dbReference type="EMBL" id="AEEC02000022">
    <property type="protein sequence ID" value="EOA03833.1"/>
    <property type="molecule type" value="Genomic_DNA"/>
</dbReference>
<evidence type="ECO:0000313" key="3">
    <source>
        <dbReference type="Proteomes" id="UP000006772"/>
    </source>
</evidence>
<dbReference type="AlphaFoldDB" id="A0AAI9N2W9"/>
<protein>
    <submittedName>
        <fullName evidence="2">Uncharacterized protein</fullName>
    </submittedName>
</protein>
<comment type="caution">
    <text evidence="2">The sequence shown here is derived from an EMBL/GenBank/DDBJ whole genome shotgun (WGS) entry which is preliminary data.</text>
</comment>
<gene>
    <name evidence="2" type="ORF">HFRIS_015786</name>
</gene>
<organism evidence="2 3">
    <name type="scientific">Herbaspirillum frisingense GSF30</name>
    <dbReference type="NCBI Taxonomy" id="864073"/>
    <lineage>
        <taxon>Bacteria</taxon>
        <taxon>Pseudomonadati</taxon>
        <taxon>Pseudomonadota</taxon>
        <taxon>Betaproteobacteria</taxon>
        <taxon>Burkholderiales</taxon>
        <taxon>Oxalobacteraceae</taxon>
        <taxon>Herbaspirillum</taxon>
    </lineage>
</organism>
<keyword evidence="1" id="KW-1133">Transmembrane helix</keyword>
<proteinExistence type="predicted"/>
<keyword evidence="1" id="KW-0472">Membrane</keyword>
<feature type="transmembrane region" description="Helical" evidence="1">
    <location>
        <begin position="61"/>
        <end position="79"/>
    </location>
</feature>
<dbReference type="Proteomes" id="UP000006772">
    <property type="component" value="Unassembled WGS sequence"/>
</dbReference>
<evidence type="ECO:0000313" key="2">
    <source>
        <dbReference type="EMBL" id="EOA03833.1"/>
    </source>
</evidence>
<keyword evidence="1" id="KW-0812">Transmembrane</keyword>
<name>A0AAI9N2W9_9BURK</name>
<sequence length="93" mass="10655">MGLYLLLASRLWPVKGEENTPGGPGDAFYYIFILVPILLFFAAINMVELHRIVRRSDEKNIAVFIWTTVLCLWITIFLVDHIQGVRNISAEFS</sequence>
<feature type="transmembrane region" description="Helical" evidence="1">
    <location>
        <begin position="27"/>
        <end position="49"/>
    </location>
</feature>
<evidence type="ECO:0000256" key="1">
    <source>
        <dbReference type="SAM" id="Phobius"/>
    </source>
</evidence>
<reference evidence="2 3" key="1">
    <citation type="journal article" date="2013" name="Front. Microbiol.">
        <title>The genome of the endophytic bacterium H. frisingense GSF30(T) identifies diverse strategies in the Herbaspirillum genus to interact with plants.</title>
        <authorList>
            <person name="Straub D."/>
            <person name="Rothballer M."/>
            <person name="Hartmann A."/>
            <person name="Ludewig U."/>
        </authorList>
    </citation>
    <scope>NUCLEOTIDE SEQUENCE [LARGE SCALE GENOMIC DNA]</scope>
    <source>
        <strain evidence="2 3">GSF30</strain>
    </source>
</reference>